<feature type="region of interest" description="Disordered" evidence="1">
    <location>
        <begin position="1"/>
        <end position="65"/>
    </location>
</feature>
<dbReference type="Proteomes" id="UP000823388">
    <property type="component" value="Chromosome 4K"/>
</dbReference>
<feature type="compositionally biased region" description="Polar residues" evidence="1">
    <location>
        <begin position="106"/>
        <end position="115"/>
    </location>
</feature>
<feature type="region of interest" description="Disordered" evidence="1">
    <location>
        <begin position="86"/>
        <end position="131"/>
    </location>
</feature>
<organism evidence="2 3">
    <name type="scientific">Panicum virgatum</name>
    <name type="common">Blackwell switchgrass</name>
    <dbReference type="NCBI Taxonomy" id="38727"/>
    <lineage>
        <taxon>Eukaryota</taxon>
        <taxon>Viridiplantae</taxon>
        <taxon>Streptophyta</taxon>
        <taxon>Embryophyta</taxon>
        <taxon>Tracheophyta</taxon>
        <taxon>Spermatophyta</taxon>
        <taxon>Magnoliopsida</taxon>
        <taxon>Liliopsida</taxon>
        <taxon>Poales</taxon>
        <taxon>Poaceae</taxon>
        <taxon>PACMAD clade</taxon>
        <taxon>Panicoideae</taxon>
        <taxon>Panicodae</taxon>
        <taxon>Paniceae</taxon>
        <taxon>Panicinae</taxon>
        <taxon>Panicum</taxon>
        <taxon>Panicum sect. Hiantes</taxon>
    </lineage>
</organism>
<dbReference type="AlphaFoldDB" id="A0A8T0TMN1"/>
<accession>A0A8T0TMN1</accession>
<proteinExistence type="predicted"/>
<evidence type="ECO:0000256" key="1">
    <source>
        <dbReference type="SAM" id="MobiDB-lite"/>
    </source>
</evidence>
<keyword evidence="3" id="KW-1185">Reference proteome</keyword>
<comment type="caution">
    <text evidence="2">The sequence shown here is derived from an EMBL/GenBank/DDBJ whole genome shotgun (WGS) entry which is preliminary data.</text>
</comment>
<evidence type="ECO:0000313" key="2">
    <source>
        <dbReference type="EMBL" id="KAG2610104.1"/>
    </source>
</evidence>
<protein>
    <submittedName>
        <fullName evidence="2">Uncharacterized protein</fullName>
    </submittedName>
</protein>
<evidence type="ECO:0000313" key="3">
    <source>
        <dbReference type="Proteomes" id="UP000823388"/>
    </source>
</evidence>
<gene>
    <name evidence="2" type="ORF">PVAP13_4KG096666</name>
</gene>
<dbReference type="EMBL" id="CM029043">
    <property type="protein sequence ID" value="KAG2610104.1"/>
    <property type="molecule type" value="Genomic_DNA"/>
</dbReference>
<sequence>MRHRRGGRSGGAQFRAETGRGGSSFPRRPVLPPPPSLSRPTEEQRGGWIRRRRVDVGAGRGERAPLLTSAPSAVCWPRAQAPAAQVRKAGSDATHRFVQGPPAVTPSDSAVNGNQPRGPERASSAGPQAQELCPDVPRVRALRLAARPSRPVPIDYAGDLNFQVVVLQTLDTFGWEESYFQDVLALLPRRSDGCFFVFSG</sequence>
<name>A0A8T0TMN1_PANVG</name>
<reference evidence="2" key="1">
    <citation type="submission" date="2020-05" db="EMBL/GenBank/DDBJ databases">
        <title>WGS assembly of Panicum virgatum.</title>
        <authorList>
            <person name="Lovell J.T."/>
            <person name="Jenkins J."/>
            <person name="Shu S."/>
            <person name="Juenger T.E."/>
            <person name="Schmutz J."/>
        </authorList>
    </citation>
    <scope>NUCLEOTIDE SEQUENCE</scope>
    <source>
        <strain evidence="2">AP13</strain>
    </source>
</reference>